<evidence type="ECO:0000259" key="6">
    <source>
        <dbReference type="Pfam" id="PF01494"/>
    </source>
</evidence>
<dbReference type="Proteomes" id="UP000660729">
    <property type="component" value="Unassembled WGS sequence"/>
</dbReference>
<dbReference type="SUPFAM" id="SSF51905">
    <property type="entry name" value="FAD/NAD(P)-binding domain"/>
    <property type="match status" value="1"/>
</dbReference>
<proteinExistence type="inferred from homology"/>
<dbReference type="InterPro" id="IPR036188">
    <property type="entry name" value="FAD/NAD-bd_sf"/>
</dbReference>
<evidence type="ECO:0000313" key="7">
    <source>
        <dbReference type="EMBL" id="KAF7186926.1"/>
    </source>
</evidence>
<dbReference type="Pfam" id="PF01494">
    <property type="entry name" value="FAD_binding_3"/>
    <property type="match status" value="2"/>
</dbReference>
<dbReference type="GO" id="GO:0004497">
    <property type="term" value="F:monooxygenase activity"/>
    <property type="evidence" value="ECO:0007669"/>
    <property type="project" value="UniProtKB-KW"/>
</dbReference>
<evidence type="ECO:0000256" key="3">
    <source>
        <dbReference type="ARBA" id="ARBA00022827"/>
    </source>
</evidence>
<name>A0A8H6R990_9PEZI</name>
<dbReference type="Gene3D" id="3.50.50.60">
    <property type="entry name" value="FAD/NAD(P)-binding domain"/>
    <property type="match status" value="1"/>
</dbReference>
<comment type="similarity">
    <text evidence="1">Belongs to the paxM FAD-dependent monooxygenase family.</text>
</comment>
<dbReference type="InterPro" id="IPR002938">
    <property type="entry name" value="FAD-bd"/>
</dbReference>
<dbReference type="PRINTS" id="PR00420">
    <property type="entry name" value="RNGMNOXGNASE"/>
</dbReference>
<keyword evidence="2" id="KW-0285">Flavoprotein</keyword>
<keyword evidence="4" id="KW-0560">Oxidoreductase</keyword>
<dbReference type="PANTHER" id="PTHR13789">
    <property type="entry name" value="MONOOXYGENASE"/>
    <property type="match status" value="1"/>
</dbReference>
<dbReference type="EMBL" id="JABCIY010000244">
    <property type="protein sequence ID" value="KAF7186926.1"/>
    <property type="molecule type" value="Genomic_DNA"/>
</dbReference>
<protein>
    <submittedName>
        <fullName evidence="7">FAD-dependent monooxygenase OpS4</fullName>
    </submittedName>
</protein>
<dbReference type="GO" id="GO:0071949">
    <property type="term" value="F:FAD binding"/>
    <property type="evidence" value="ECO:0007669"/>
    <property type="project" value="InterPro"/>
</dbReference>
<evidence type="ECO:0000256" key="4">
    <source>
        <dbReference type="ARBA" id="ARBA00023002"/>
    </source>
</evidence>
<keyword evidence="8" id="KW-1185">Reference proteome</keyword>
<evidence type="ECO:0000256" key="5">
    <source>
        <dbReference type="ARBA" id="ARBA00023033"/>
    </source>
</evidence>
<reference evidence="7" key="1">
    <citation type="submission" date="2020-04" db="EMBL/GenBank/DDBJ databases">
        <title>Draft genome resource of the tomato pathogen Pseudocercospora fuligena.</title>
        <authorList>
            <person name="Zaccaron A."/>
        </authorList>
    </citation>
    <scope>NUCLEOTIDE SEQUENCE</scope>
    <source>
        <strain evidence="7">PF001</strain>
    </source>
</reference>
<keyword evidence="3" id="KW-0274">FAD</keyword>
<keyword evidence="5 7" id="KW-0503">Monooxygenase</keyword>
<gene>
    <name evidence="7" type="ORF">HII31_11720</name>
</gene>
<comment type="caution">
    <text evidence="7">The sequence shown here is derived from an EMBL/GenBank/DDBJ whole genome shotgun (WGS) entry which is preliminary data.</text>
</comment>
<evidence type="ECO:0000313" key="8">
    <source>
        <dbReference type="Proteomes" id="UP000660729"/>
    </source>
</evidence>
<dbReference type="InterPro" id="IPR050493">
    <property type="entry name" value="FAD-dep_Monooxygenase_BioMet"/>
</dbReference>
<evidence type="ECO:0000256" key="1">
    <source>
        <dbReference type="ARBA" id="ARBA00007992"/>
    </source>
</evidence>
<dbReference type="OrthoDB" id="16820at2759"/>
<evidence type="ECO:0000256" key="2">
    <source>
        <dbReference type="ARBA" id="ARBA00022630"/>
    </source>
</evidence>
<sequence length="433" mass="47675">MAGQKVRVVVVGGGIGGLVAAAFLAQRGHQVTVLERRQRYAESEFLEAAQGINLTKNVWTCFGALGMTSDFEQISDYGKDCTVRKHTDGSTARIVNSLNGHRFVHRTDLLRLLYQYATTAGATVLQGESFTEISETSEGVNLKLQSGKTLIADLVIGADGIHSKVRSHIPSAKHIQPVLTGDCTFLVDGPKEVMQRHVASSALYNDGVPPFHLWTAPQRSIVAWTMTRHQRYHLQMNDHSYGTGAAYGLDEVDTEGAFVDRYPDMEAFRRRWSDFEPALRDLLGETVAVTKWRIAELPELPSWSSESGRIVLLGDAAHAFPPYAGQGAAMAIEDATLLAALVSRSACSQTMLSITRAYENLRRPRIVGFRDIIKRNIQQWSAEKPNVEAQQPSVNGAIPSGAQGAWSTMERYQWIDGYDAVAEAINCHFDAKL</sequence>
<feature type="domain" description="FAD-binding" evidence="6">
    <location>
        <begin position="306"/>
        <end position="364"/>
    </location>
</feature>
<dbReference type="AlphaFoldDB" id="A0A8H6R990"/>
<organism evidence="7 8">
    <name type="scientific">Pseudocercospora fuligena</name>
    <dbReference type="NCBI Taxonomy" id="685502"/>
    <lineage>
        <taxon>Eukaryota</taxon>
        <taxon>Fungi</taxon>
        <taxon>Dikarya</taxon>
        <taxon>Ascomycota</taxon>
        <taxon>Pezizomycotina</taxon>
        <taxon>Dothideomycetes</taxon>
        <taxon>Dothideomycetidae</taxon>
        <taxon>Mycosphaerellales</taxon>
        <taxon>Mycosphaerellaceae</taxon>
        <taxon>Pseudocercospora</taxon>
    </lineage>
</organism>
<accession>A0A8H6R990</accession>
<feature type="domain" description="FAD-binding" evidence="6">
    <location>
        <begin position="5"/>
        <end position="211"/>
    </location>
</feature>
<dbReference type="PANTHER" id="PTHR13789:SF309">
    <property type="entry name" value="PUTATIVE (AFU_ORTHOLOGUE AFUA_6G14510)-RELATED"/>
    <property type="match status" value="1"/>
</dbReference>